<dbReference type="PANTHER" id="PTHR43584:SF8">
    <property type="entry name" value="N-ACETYLMURAMATE ALPHA-1-PHOSPHATE URIDYLYLTRANSFERASE"/>
    <property type="match status" value="1"/>
</dbReference>
<dbReference type="RefSeq" id="WP_090748654.1">
    <property type="nucleotide sequence ID" value="NZ_FOBW01000014.1"/>
</dbReference>
<keyword evidence="1" id="KW-0808">Transferase</keyword>
<dbReference type="GO" id="GO:0016301">
    <property type="term" value="F:kinase activity"/>
    <property type="evidence" value="ECO:0007669"/>
    <property type="project" value="UniProtKB-KW"/>
</dbReference>
<evidence type="ECO:0000313" key="5">
    <source>
        <dbReference type="Proteomes" id="UP000198553"/>
    </source>
</evidence>
<dbReference type="Proteomes" id="UP000198553">
    <property type="component" value="Unassembled WGS sequence"/>
</dbReference>
<dbReference type="PANTHER" id="PTHR43584">
    <property type="entry name" value="NUCLEOTIDYL TRANSFERASE"/>
    <property type="match status" value="1"/>
</dbReference>
<keyword evidence="4" id="KW-0418">Kinase</keyword>
<dbReference type="CDD" id="cd02523">
    <property type="entry name" value="PC_cytidylyltransferase"/>
    <property type="match status" value="1"/>
</dbReference>
<evidence type="ECO:0000256" key="1">
    <source>
        <dbReference type="ARBA" id="ARBA00022679"/>
    </source>
</evidence>
<evidence type="ECO:0000256" key="2">
    <source>
        <dbReference type="ARBA" id="ARBA00022695"/>
    </source>
</evidence>
<protein>
    <submittedName>
        <fullName evidence="4">Choline kinase</fullName>
    </submittedName>
</protein>
<keyword evidence="2" id="KW-0548">Nucleotidyltransferase</keyword>
<dbReference type="Pfam" id="PF00483">
    <property type="entry name" value="NTP_transferase"/>
    <property type="match status" value="1"/>
</dbReference>
<dbReference type="OrthoDB" id="9803871at2"/>
<gene>
    <name evidence="4" type="ORF">SAMN05192533_1147</name>
</gene>
<keyword evidence="5" id="KW-1185">Reference proteome</keyword>
<dbReference type="AlphaFoldDB" id="A0A1H8GX89"/>
<accession>A0A1H8GX89</accession>
<evidence type="ECO:0000259" key="3">
    <source>
        <dbReference type="Pfam" id="PF00483"/>
    </source>
</evidence>
<evidence type="ECO:0000313" key="4">
    <source>
        <dbReference type="EMBL" id="SEN48586.1"/>
    </source>
</evidence>
<reference evidence="5" key="1">
    <citation type="submission" date="2016-10" db="EMBL/GenBank/DDBJ databases">
        <authorList>
            <person name="Varghese N."/>
            <person name="Submissions S."/>
        </authorList>
    </citation>
    <scope>NUCLEOTIDE SEQUENCE [LARGE SCALE GENOMIC DNA]</scope>
    <source>
        <strain evidence="5">B48,IBRC-M 10115,DSM 25386,CECT 8001</strain>
    </source>
</reference>
<proteinExistence type="predicted"/>
<dbReference type="SUPFAM" id="SSF53448">
    <property type="entry name" value="Nucleotide-diphospho-sugar transferases"/>
    <property type="match status" value="1"/>
</dbReference>
<sequence length="235" mass="27089">MKALILAAGLGTRLRPLTDSKPKSLVGVNGTPILFKQIDNLVKNGIEDITVVAGYKYQLLQDVLKESYPFVKVIVNYDYDKTNNMYSAYLAKEFFLNKKFLLMNADVFYDEVIIQELLLEKYENAIVVEKGLYNDENMKVTCVDNKIVGISKIIDEQDAFGVSIDVYKISEKGSQIFFEKVIEYIENRKDLNQWTEIALNEVFKEINFMPCLLKGRWIEIDNHDDLGRAEILFND</sequence>
<dbReference type="InterPro" id="IPR050065">
    <property type="entry name" value="GlmU-like"/>
</dbReference>
<dbReference type="Gene3D" id="3.90.550.10">
    <property type="entry name" value="Spore Coat Polysaccharide Biosynthesis Protein SpsA, Chain A"/>
    <property type="match status" value="1"/>
</dbReference>
<name>A0A1H8GX89_9BACI</name>
<dbReference type="STRING" id="930146.SAMN05192533_1147"/>
<feature type="domain" description="Nucleotidyl transferase" evidence="3">
    <location>
        <begin position="2"/>
        <end position="113"/>
    </location>
</feature>
<dbReference type="EMBL" id="FOBW01000014">
    <property type="protein sequence ID" value="SEN48586.1"/>
    <property type="molecule type" value="Genomic_DNA"/>
</dbReference>
<dbReference type="InterPro" id="IPR005835">
    <property type="entry name" value="NTP_transferase_dom"/>
</dbReference>
<dbReference type="GO" id="GO:0016779">
    <property type="term" value="F:nucleotidyltransferase activity"/>
    <property type="evidence" value="ECO:0007669"/>
    <property type="project" value="UniProtKB-KW"/>
</dbReference>
<organism evidence="4 5">
    <name type="scientific">Mesobacillus persicus</name>
    <dbReference type="NCBI Taxonomy" id="930146"/>
    <lineage>
        <taxon>Bacteria</taxon>
        <taxon>Bacillati</taxon>
        <taxon>Bacillota</taxon>
        <taxon>Bacilli</taxon>
        <taxon>Bacillales</taxon>
        <taxon>Bacillaceae</taxon>
        <taxon>Mesobacillus</taxon>
    </lineage>
</organism>
<dbReference type="InterPro" id="IPR029044">
    <property type="entry name" value="Nucleotide-diphossugar_trans"/>
</dbReference>